<keyword evidence="1" id="KW-1188">Viral release from host cell</keyword>
<gene>
    <name evidence="3" type="ORF">FAZ19_16225</name>
</gene>
<dbReference type="Proteomes" id="UP000309872">
    <property type="component" value="Unassembled WGS sequence"/>
</dbReference>
<evidence type="ECO:0000256" key="2">
    <source>
        <dbReference type="ARBA" id="ARBA00023219"/>
    </source>
</evidence>
<dbReference type="InterPro" id="IPR052404">
    <property type="entry name" value="SPP1-like_terminase"/>
</dbReference>
<dbReference type="GO" id="GO:0051276">
    <property type="term" value="P:chromosome organization"/>
    <property type="evidence" value="ECO:0007669"/>
    <property type="project" value="InterPro"/>
</dbReference>
<dbReference type="PANTHER" id="PTHR41328">
    <property type="entry name" value="TERMINASE SMALL SUBUNIT-RELATED"/>
    <property type="match status" value="1"/>
</dbReference>
<evidence type="ECO:0000313" key="3">
    <source>
        <dbReference type="EMBL" id="TJY63813.1"/>
    </source>
</evidence>
<evidence type="ECO:0000256" key="1">
    <source>
        <dbReference type="ARBA" id="ARBA00022612"/>
    </source>
</evidence>
<keyword evidence="4" id="KW-1185">Reference proteome</keyword>
<dbReference type="OrthoDB" id="1338457at2"/>
<accession>A0A4U0GXF8</accession>
<dbReference type="AlphaFoldDB" id="A0A4U0GXF8"/>
<name>A0A4U0GXF8_9SPHI</name>
<evidence type="ECO:0000313" key="4">
    <source>
        <dbReference type="Proteomes" id="UP000309872"/>
    </source>
</evidence>
<protein>
    <submittedName>
        <fullName evidence="3">Terminase small subunit</fullName>
    </submittedName>
</protein>
<sequence length="266" mass="30252">MAALTAKQRRFVEEYCIDFNATQAAIRAGYSEKTARSIGCENLTKPDIIEAINQRLESLDLTAAQTSKLMADIAQSSMNDYFRVVERDRIKTVTKPLQVLIDRKKLDIQRAYMYIDRKGFSDKEYDDYVDKHISPLEDDIIRAEIDLEIDPESTFEDSEAEIYETVELDLVKLTKDKERGKIKSFQWGEFGPKVELYAADKMLISIANKLGFFTNKLQLLDKNGDPADPLANDPLAPINLTVNVIEVKKEEINDDVQQATTEGTVQ</sequence>
<comment type="caution">
    <text evidence="3">The sequence shown here is derived from an EMBL/GenBank/DDBJ whole genome shotgun (WGS) entry which is preliminary data.</text>
</comment>
<dbReference type="InterPro" id="IPR038713">
    <property type="entry name" value="Terminase_Gp1_N_sf"/>
</dbReference>
<dbReference type="Pfam" id="PF03592">
    <property type="entry name" value="Terminase_2"/>
    <property type="match status" value="1"/>
</dbReference>
<keyword evidence="2" id="KW-0231">Viral genome packaging</keyword>
<dbReference type="RefSeq" id="WP_136821805.1">
    <property type="nucleotide sequence ID" value="NZ_BMJX01000005.1"/>
</dbReference>
<organism evidence="3 4">
    <name type="scientific">Sphingobacterium alkalisoli</name>
    <dbReference type="NCBI Taxonomy" id="1874115"/>
    <lineage>
        <taxon>Bacteria</taxon>
        <taxon>Pseudomonadati</taxon>
        <taxon>Bacteroidota</taxon>
        <taxon>Sphingobacteriia</taxon>
        <taxon>Sphingobacteriales</taxon>
        <taxon>Sphingobacteriaceae</taxon>
        <taxon>Sphingobacterium</taxon>
    </lineage>
</organism>
<dbReference type="Gene3D" id="1.10.10.1400">
    <property type="entry name" value="Terminase, small subunit, N-terminal DNA-binding domain, HTH motif"/>
    <property type="match status" value="1"/>
</dbReference>
<dbReference type="EMBL" id="SUKA01000005">
    <property type="protein sequence ID" value="TJY63813.1"/>
    <property type="molecule type" value="Genomic_DNA"/>
</dbReference>
<dbReference type="PANTHER" id="PTHR41328:SF2">
    <property type="entry name" value="TERMINASE SMALL SUBUNIT"/>
    <property type="match status" value="1"/>
</dbReference>
<reference evidence="3 4" key="1">
    <citation type="submission" date="2019-04" db="EMBL/GenBank/DDBJ databases">
        <title>Sphingobacterium olei sp. nov., isolated from oil-contaminated soil.</title>
        <authorList>
            <person name="Liu B."/>
        </authorList>
    </citation>
    <scope>NUCLEOTIDE SEQUENCE [LARGE SCALE GENOMIC DNA]</scope>
    <source>
        <strain evidence="3 4">Y3L14</strain>
    </source>
</reference>
<proteinExistence type="predicted"/>
<dbReference type="InterPro" id="IPR005335">
    <property type="entry name" value="Terminase_ssu"/>
</dbReference>